<dbReference type="PANTHER" id="PTHR24291">
    <property type="entry name" value="CYTOCHROME P450 FAMILY 4"/>
    <property type="match status" value="1"/>
</dbReference>
<keyword evidence="5 9" id="KW-0560">Oxidoreductase</keyword>
<protein>
    <submittedName>
        <fullName evidence="11">Unnamed protein product</fullName>
    </submittedName>
</protein>
<keyword evidence="7 9" id="KW-0503">Monooxygenase</keyword>
<evidence type="ECO:0000313" key="12">
    <source>
        <dbReference type="Proteomes" id="UP001165205"/>
    </source>
</evidence>
<name>A0AAN4YM44_ASPOZ</name>
<dbReference type="InterPro" id="IPR001128">
    <property type="entry name" value="Cyt_P450"/>
</dbReference>
<evidence type="ECO:0000313" key="11">
    <source>
        <dbReference type="EMBL" id="GMG30554.1"/>
    </source>
</evidence>
<proteinExistence type="inferred from homology"/>
<dbReference type="GO" id="GO:0010181">
    <property type="term" value="F:FMN binding"/>
    <property type="evidence" value="ECO:0007669"/>
    <property type="project" value="InterPro"/>
</dbReference>
<dbReference type="InterPro" id="IPR002403">
    <property type="entry name" value="Cyt_P450_E_grp-IV"/>
</dbReference>
<evidence type="ECO:0000256" key="2">
    <source>
        <dbReference type="ARBA" id="ARBA00010617"/>
    </source>
</evidence>
<keyword evidence="6 8" id="KW-0408">Iron</keyword>
<dbReference type="PANTHER" id="PTHR24291:SF50">
    <property type="entry name" value="BIFUNCTIONAL ALBAFLAVENONE MONOOXYGENASE_TERPENE SYNTHASE"/>
    <property type="match status" value="1"/>
</dbReference>
<accession>A0AAN4YM44</accession>
<dbReference type="InterPro" id="IPR017972">
    <property type="entry name" value="Cyt_P450_CS"/>
</dbReference>
<evidence type="ECO:0000256" key="8">
    <source>
        <dbReference type="PIRSR" id="PIRSR602403-1"/>
    </source>
</evidence>
<keyword evidence="4 8" id="KW-0479">Metal-binding</keyword>
<dbReference type="AlphaFoldDB" id="A0AAN4YM44"/>
<feature type="binding site" description="axial binding residue" evidence="8">
    <location>
        <position position="263"/>
    </location>
    <ligand>
        <name>heme</name>
        <dbReference type="ChEBI" id="CHEBI:30413"/>
    </ligand>
    <ligandPart>
        <name>Fe</name>
        <dbReference type="ChEBI" id="CHEBI:18248"/>
    </ligandPart>
</feature>
<evidence type="ECO:0000259" key="10">
    <source>
        <dbReference type="PROSITE" id="PS50902"/>
    </source>
</evidence>
<evidence type="ECO:0000256" key="4">
    <source>
        <dbReference type="ARBA" id="ARBA00022723"/>
    </source>
</evidence>
<evidence type="ECO:0000256" key="5">
    <source>
        <dbReference type="ARBA" id="ARBA00023002"/>
    </source>
</evidence>
<dbReference type="GO" id="GO:0005506">
    <property type="term" value="F:iron ion binding"/>
    <property type="evidence" value="ECO:0007669"/>
    <property type="project" value="InterPro"/>
</dbReference>
<comment type="caution">
    <text evidence="11">The sequence shown here is derived from an EMBL/GenBank/DDBJ whole genome shotgun (WGS) entry which is preliminary data.</text>
</comment>
<evidence type="ECO:0000256" key="9">
    <source>
        <dbReference type="RuleBase" id="RU000461"/>
    </source>
</evidence>
<dbReference type="InterPro" id="IPR050196">
    <property type="entry name" value="Cytochrome_P450_Monoox"/>
</dbReference>
<dbReference type="InterPro" id="IPR008254">
    <property type="entry name" value="Flavodoxin/NO_synth"/>
</dbReference>
<gene>
    <name evidence="11" type="ORF">Aory04_000660700</name>
</gene>
<evidence type="ECO:0000256" key="1">
    <source>
        <dbReference type="ARBA" id="ARBA00001971"/>
    </source>
</evidence>
<dbReference type="InterPro" id="IPR029039">
    <property type="entry name" value="Flavoprotein-like_sf"/>
</dbReference>
<dbReference type="Gene3D" id="3.40.50.360">
    <property type="match status" value="1"/>
</dbReference>
<dbReference type="PROSITE" id="PS50902">
    <property type="entry name" value="FLAVODOXIN_LIKE"/>
    <property type="match status" value="1"/>
</dbReference>
<feature type="domain" description="Flavodoxin-like" evidence="10">
    <location>
        <begin position="358"/>
        <end position="454"/>
    </location>
</feature>
<organism evidence="11 12">
    <name type="scientific">Aspergillus oryzae</name>
    <name type="common">Yellow koji mold</name>
    <dbReference type="NCBI Taxonomy" id="5062"/>
    <lineage>
        <taxon>Eukaryota</taxon>
        <taxon>Fungi</taxon>
        <taxon>Dikarya</taxon>
        <taxon>Ascomycota</taxon>
        <taxon>Pezizomycotina</taxon>
        <taxon>Eurotiomycetes</taxon>
        <taxon>Eurotiomycetidae</taxon>
        <taxon>Eurotiales</taxon>
        <taxon>Aspergillaceae</taxon>
        <taxon>Aspergillus</taxon>
        <taxon>Aspergillus subgen. Circumdati</taxon>
    </lineage>
</organism>
<dbReference type="PROSITE" id="PS00086">
    <property type="entry name" value="CYTOCHROME_P450"/>
    <property type="match status" value="1"/>
</dbReference>
<dbReference type="Pfam" id="PF00067">
    <property type="entry name" value="p450"/>
    <property type="match status" value="1"/>
</dbReference>
<sequence>MYDIASQLALKWARQGSSATIMANDDFTRLTLDTIALCSMGTRFNSFYSEDLHPFIKAVATLLQGSSDRTFRSTLLNNLPTRENKKYWSDISLLRTLSQELVDARRNNPIDKKDLLNALILGQDLQTGQHLSDDSIINNMITFLVAEVDTVVGQRKIIVEDLSKLPYIAASLRETLRLQAPVPLIAFHPHPTKNHEDPVTLGKGKYALNNDEPVVLIMGKVHRDPKVFGDDAEEFKPERMLDKNFEDLPKNAWKPFGNGMRGCIGRPFAWQEMLLVVAMLLQNLNFEMENPSYDLRIKQSLSIKPDGFQMKATLRRGLDAAKLASVLNSGGDLLSHAPQILNGEYKPNTDLRFHLRPMHIFFGSNTGTCEALARRLAKDSMGYGFATRVESLNSAMENIPRDNPVIFITATYEGQPPDNAAHFFEWLNGLKKAELDGVNYSVFGCGHRELSFSA</sequence>
<dbReference type="GO" id="GO:0004497">
    <property type="term" value="F:monooxygenase activity"/>
    <property type="evidence" value="ECO:0007669"/>
    <property type="project" value="UniProtKB-KW"/>
</dbReference>
<dbReference type="Proteomes" id="UP001165205">
    <property type="component" value="Unassembled WGS sequence"/>
</dbReference>
<dbReference type="InterPro" id="IPR036396">
    <property type="entry name" value="Cyt_P450_sf"/>
</dbReference>
<comment type="cofactor">
    <cofactor evidence="1 8">
        <name>heme</name>
        <dbReference type="ChEBI" id="CHEBI:30413"/>
    </cofactor>
</comment>
<keyword evidence="3 8" id="KW-0349">Heme</keyword>
<dbReference type="GO" id="GO:0020037">
    <property type="term" value="F:heme binding"/>
    <property type="evidence" value="ECO:0007669"/>
    <property type="project" value="InterPro"/>
</dbReference>
<dbReference type="PRINTS" id="PR00465">
    <property type="entry name" value="EP450IV"/>
</dbReference>
<dbReference type="GO" id="GO:0016705">
    <property type="term" value="F:oxidoreductase activity, acting on paired donors, with incorporation or reduction of molecular oxygen"/>
    <property type="evidence" value="ECO:0007669"/>
    <property type="project" value="InterPro"/>
</dbReference>
<evidence type="ECO:0000256" key="6">
    <source>
        <dbReference type="ARBA" id="ARBA00023004"/>
    </source>
</evidence>
<dbReference type="SUPFAM" id="SSF48264">
    <property type="entry name" value="Cytochrome P450"/>
    <property type="match status" value="1"/>
</dbReference>
<evidence type="ECO:0000256" key="7">
    <source>
        <dbReference type="ARBA" id="ARBA00023033"/>
    </source>
</evidence>
<dbReference type="Pfam" id="PF00258">
    <property type="entry name" value="Flavodoxin_1"/>
    <property type="match status" value="1"/>
</dbReference>
<dbReference type="SUPFAM" id="SSF52218">
    <property type="entry name" value="Flavoproteins"/>
    <property type="match status" value="1"/>
</dbReference>
<dbReference type="EMBL" id="BSYA01000072">
    <property type="protein sequence ID" value="GMG30554.1"/>
    <property type="molecule type" value="Genomic_DNA"/>
</dbReference>
<comment type="similarity">
    <text evidence="2 9">Belongs to the cytochrome P450 family.</text>
</comment>
<reference evidence="11" key="1">
    <citation type="submission" date="2023-04" db="EMBL/GenBank/DDBJ databases">
        <title>Aspergillus oryzae NBRC 4228.</title>
        <authorList>
            <person name="Ichikawa N."/>
            <person name="Sato H."/>
            <person name="Tonouchi N."/>
        </authorList>
    </citation>
    <scope>NUCLEOTIDE SEQUENCE</scope>
    <source>
        <strain evidence="11">NBRC 4228</strain>
    </source>
</reference>
<evidence type="ECO:0000256" key="3">
    <source>
        <dbReference type="ARBA" id="ARBA00022617"/>
    </source>
</evidence>
<dbReference type="Gene3D" id="1.10.630.10">
    <property type="entry name" value="Cytochrome P450"/>
    <property type="match status" value="2"/>
</dbReference>